<keyword evidence="3" id="KW-1185">Reference proteome</keyword>
<gene>
    <name evidence="2" type="ORF">DPMN_131359</name>
</gene>
<protein>
    <submittedName>
        <fullName evidence="2">Uncharacterized protein</fullName>
    </submittedName>
</protein>
<dbReference type="EMBL" id="JAIWYP010000005">
    <property type="protein sequence ID" value="KAH3829363.1"/>
    <property type="molecule type" value="Genomic_DNA"/>
</dbReference>
<dbReference type="Proteomes" id="UP000828390">
    <property type="component" value="Unassembled WGS sequence"/>
</dbReference>
<name>A0A9D4H8E8_DREPO</name>
<organism evidence="2 3">
    <name type="scientific">Dreissena polymorpha</name>
    <name type="common">Zebra mussel</name>
    <name type="synonym">Mytilus polymorpha</name>
    <dbReference type="NCBI Taxonomy" id="45954"/>
    <lineage>
        <taxon>Eukaryota</taxon>
        <taxon>Metazoa</taxon>
        <taxon>Spiralia</taxon>
        <taxon>Lophotrochozoa</taxon>
        <taxon>Mollusca</taxon>
        <taxon>Bivalvia</taxon>
        <taxon>Autobranchia</taxon>
        <taxon>Heteroconchia</taxon>
        <taxon>Euheterodonta</taxon>
        <taxon>Imparidentia</taxon>
        <taxon>Neoheterodontei</taxon>
        <taxon>Myida</taxon>
        <taxon>Dreissenoidea</taxon>
        <taxon>Dreissenidae</taxon>
        <taxon>Dreissena</taxon>
    </lineage>
</organism>
<dbReference type="AlphaFoldDB" id="A0A9D4H8E8"/>
<feature type="region of interest" description="Disordered" evidence="1">
    <location>
        <begin position="20"/>
        <end position="43"/>
    </location>
</feature>
<proteinExistence type="predicted"/>
<evidence type="ECO:0000313" key="2">
    <source>
        <dbReference type="EMBL" id="KAH3829363.1"/>
    </source>
</evidence>
<evidence type="ECO:0000256" key="1">
    <source>
        <dbReference type="SAM" id="MobiDB-lite"/>
    </source>
</evidence>
<evidence type="ECO:0000313" key="3">
    <source>
        <dbReference type="Proteomes" id="UP000828390"/>
    </source>
</evidence>
<feature type="region of interest" description="Disordered" evidence="1">
    <location>
        <begin position="95"/>
        <end position="141"/>
    </location>
</feature>
<accession>A0A9D4H8E8</accession>
<comment type="caution">
    <text evidence="2">The sequence shown here is derived from an EMBL/GenBank/DDBJ whole genome shotgun (WGS) entry which is preliminary data.</text>
</comment>
<reference evidence="2" key="2">
    <citation type="submission" date="2020-11" db="EMBL/GenBank/DDBJ databases">
        <authorList>
            <person name="McCartney M.A."/>
            <person name="Auch B."/>
            <person name="Kono T."/>
            <person name="Mallez S."/>
            <person name="Becker A."/>
            <person name="Gohl D.M."/>
            <person name="Silverstein K.A.T."/>
            <person name="Koren S."/>
            <person name="Bechman K.B."/>
            <person name="Herman A."/>
            <person name="Abrahante J.E."/>
            <person name="Garbe J."/>
        </authorList>
    </citation>
    <scope>NUCLEOTIDE SEQUENCE</scope>
    <source>
        <strain evidence="2">Duluth1</strain>
        <tissue evidence="2">Whole animal</tissue>
    </source>
</reference>
<sequence length="173" mass="19314">MFTIFRVPACALLRRPRGRCQRDGPAVRPRREPTRDLGLGQPEGGLQLSLRPLVYERPRLTPLHMLRLLGSVVSRTGMVGCRPRFCHEPRRTQRIARPVPGARGLDPLRGSVATSQTRSRTGPRRASRGPPRPSSVQRRVHLRRAVRSAIGYRITATLPPGLLTATEPVVAFR</sequence>
<reference evidence="2" key="1">
    <citation type="journal article" date="2019" name="bioRxiv">
        <title>The Genome of the Zebra Mussel, Dreissena polymorpha: A Resource for Invasive Species Research.</title>
        <authorList>
            <person name="McCartney M.A."/>
            <person name="Auch B."/>
            <person name="Kono T."/>
            <person name="Mallez S."/>
            <person name="Zhang Y."/>
            <person name="Obille A."/>
            <person name="Becker A."/>
            <person name="Abrahante J.E."/>
            <person name="Garbe J."/>
            <person name="Badalamenti J.P."/>
            <person name="Herman A."/>
            <person name="Mangelson H."/>
            <person name="Liachko I."/>
            <person name="Sullivan S."/>
            <person name="Sone E.D."/>
            <person name="Koren S."/>
            <person name="Silverstein K.A.T."/>
            <person name="Beckman K.B."/>
            <person name="Gohl D.M."/>
        </authorList>
    </citation>
    <scope>NUCLEOTIDE SEQUENCE</scope>
    <source>
        <strain evidence="2">Duluth1</strain>
        <tissue evidence="2">Whole animal</tissue>
    </source>
</reference>